<dbReference type="EMBL" id="JADNYJ010000026">
    <property type="protein sequence ID" value="KAF8904492.1"/>
    <property type="molecule type" value="Genomic_DNA"/>
</dbReference>
<dbReference type="GO" id="GO:0000307">
    <property type="term" value="C:cyclin-dependent protein kinase holoenzyme complex"/>
    <property type="evidence" value="ECO:0007669"/>
    <property type="project" value="TreeGrafter"/>
</dbReference>
<dbReference type="Proteomes" id="UP000724874">
    <property type="component" value="Unassembled WGS sequence"/>
</dbReference>
<protein>
    <submittedName>
        <fullName evidence="2">Uncharacterized protein</fullName>
    </submittedName>
</protein>
<name>A0A9P5TQX2_GYMJU</name>
<keyword evidence="3" id="KW-1185">Reference proteome</keyword>
<feature type="compositionally biased region" description="Low complexity" evidence="1">
    <location>
        <begin position="27"/>
        <end position="51"/>
    </location>
</feature>
<dbReference type="PANTHER" id="PTHR15615">
    <property type="match status" value="1"/>
</dbReference>
<feature type="region of interest" description="Disordered" evidence="1">
    <location>
        <begin position="403"/>
        <end position="437"/>
    </location>
</feature>
<evidence type="ECO:0000313" key="2">
    <source>
        <dbReference type="EMBL" id="KAF8904492.1"/>
    </source>
</evidence>
<dbReference type="GO" id="GO:0019901">
    <property type="term" value="F:protein kinase binding"/>
    <property type="evidence" value="ECO:0007669"/>
    <property type="project" value="InterPro"/>
</dbReference>
<organism evidence="2 3">
    <name type="scientific">Gymnopilus junonius</name>
    <name type="common">Spectacular rustgill mushroom</name>
    <name type="synonym">Gymnopilus spectabilis subsp. junonius</name>
    <dbReference type="NCBI Taxonomy" id="109634"/>
    <lineage>
        <taxon>Eukaryota</taxon>
        <taxon>Fungi</taxon>
        <taxon>Dikarya</taxon>
        <taxon>Basidiomycota</taxon>
        <taxon>Agaricomycotina</taxon>
        <taxon>Agaricomycetes</taxon>
        <taxon>Agaricomycetidae</taxon>
        <taxon>Agaricales</taxon>
        <taxon>Agaricineae</taxon>
        <taxon>Hymenogastraceae</taxon>
        <taxon>Gymnopilus</taxon>
    </lineage>
</organism>
<accession>A0A9P5TQX2</accession>
<sequence length="538" mass="57686">MHSSAQVIAQRALPATRTKARWQPYHSASSSACSTSNSTSRSPNMNTPNPSVASPLPTQASSSTSNSSRPSIPSATAQTPKETSQRDPSKHKFAAGLIDQAVITLSEIWHPQDIPRVFQPPSKGSTPLTTSHSTIFTSSTQPTPISSSSHSGLFDQISQVSLASANDSDQNLLPIKPFVHEVLRRSRTSGSILQAALCYLEADLDPQSQIDNGDSVSVSSIVTEPSISSSISTPPLPSPLLCPRRTFLASLILASKFFQDKCYSNRAWAKLSGLPPREIGRCERALGQALDWRLWVGKSPVSPQPASALGRTIVRSQSESSVFNPPLSNQAFLVQEETAVLKTGELTQDRQMHASSSRTGLRRCSTVPDSIFAARATGLCEAHASTSHIREQDQDMDGTYRDSMQHTEVSASSSTTTKCVSSSSPPTPPLTYSPTSTECSLGDRTVQMSTFEDNVFPSVDGSQSWLDNVNTRSAAIKTTSAVPLDGNCQYINGNLVLGLVGLAANANGVSIVDPDAYGGRYLWQEESLYRHVEPAGVH</sequence>
<dbReference type="GO" id="GO:0005634">
    <property type="term" value="C:nucleus"/>
    <property type="evidence" value="ECO:0007669"/>
    <property type="project" value="TreeGrafter"/>
</dbReference>
<feature type="compositionally biased region" description="Low complexity" evidence="1">
    <location>
        <begin position="129"/>
        <end position="151"/>
    </location>
</feature>
<dbReference type="GO" id="GO:0016538">
    <property type="term" value="F:cyclin-dependent protein serine/threonine kinase regulator activity"/>
    <property type="evidence" value="ECO:0007669"/>
    <property type="project" value="TreeGrafter"/>
</dbReference>
<evidence type="ECO:0000313" key="3">
    <source>
        <dbReference type="Proteomes" id="UP000724874"/>
    </source>
</evidence>
<dbReference type="OrthoDB" id="286814at2759"/>
<evidence type="ECO:0000256" key="1">
    <source>
        <dbReference type="SAM" id="MobiDB-lite"/>
    </source>
</evidence>
<comment type="caution">
    <text evidence="2">The sequence shown here is derived from an EMBL/GenBank/DDBJ whole genome shotgun (WGS) entry which is preliminary data.</text>
</comment>
<gene>
    <name evidence="2" type="ORF">CPB84DRAFT_1845433</name>
</gene>
<dbReference type="AlphaFoldDB" id="A0A9P5TQX2"/>
<dbReference type="Gene3D" id="1.10.472.10">
    <property type="entry name" value="Cyclin-like"/>
    <property type="match status" value="1"/>
</dbReference>
<feature type="compositionally biased region" description="Low complexity" evidence="1">
    <location>
        <begin position="61"/>
        <end position="74"/>
    </location>
</feature>
<dbReference type="PANTHER" id="PTHR15615:SF36">
    <property type="entry name" value="PHO85 CYCLIN-5"/>
    <property type="match status" value="1"/>
</dbReference>
<feature type="compositionally biased region" description="Low complexity" evidence="1">
    <location>
        <begin position="410"/>
        <end position="424"/>
    </location>
</feature>
<feature type="region of interest" description="Disordered" evidence="1">
    <location>
        <begin position="120"/>
        <end position="151"/>
    </location>
</feature>
<dbReference type="CDD" id="cd20557">
    <property type="entry name" value="CYCLIN_ScPCL1-like"/>
    <property type="match status" value="1"/>
</dbReference>
<proteinExistence type="predicted"/>
<feature type="region of interest" description="Disordered" evidence="1">
    <location>
        <begin position="1"/>
        <end position="90"/>
    </location>
</feature>
<reference evidence="2" key="1">
    <citation type="submission" date="2020-11" db="EMBL/GenBank/DDBJ databases">
        <authorList>
            <consortium name="DOE Joint Genome Institute"/>
            <person name="Ahrendt S."/>
            <person name="Riley R."/>
            <person name="Andreopoulos W."/>
            <person name="LaButti K."/>
            <person name="Pangilinan J."/>
            <person name="Ruiz-duenas F.J."/>
            <person name="Barrasa J.M."/>
            <person name="Sanchez-Garcia M."/>
            <person name="Camarero S."/>
            <person name="Miyauchi S."/>
            <person name="Serrano A."/>
            <person name="Linde D."/>
            <person name="Babiker R."/>
            <person name="Drula E."/>
            <person name="Ayuso-Fernandez I."/>
            <person name="Pacheco R."/>
            <person name="Padilla G."/>
            <person name="Ferreira P."/>
            <person name="Barriuso J."/>
            <person name="Kellner H."/>
            <person name="Castanera R."/>
            <person name="Alfaro M."/>
            <person name="Ramirez L."/>
            <person name="Pisabarro A.G."/>
            <person name="Kuo A."/>
            <person name="Tritt A."/>
            <person name="Lipzen A."/>
            <person name="He G."/>
            <person name="Yan M."/>
            <person name="Ng V."/>
            <person name="Cullen D."/>
            <person name="Martin F."/>
            <person name="Rosso M.-N."/>
            <person name="Henrissat B."/>
            <person name="Hibbett D."/>
            <person name="Martinez A.T."/>
            <person name="Grigoriev I.V."/>
        </authorList>
    </citation>
    <scope>NUCLEOTIDE SEQUENCE</scope>
    <source>
        <strain evidence="2">AH 44721</strain>
    </source>
</reference>
<dbReference type="InterPro" id="IPR013922">
    <property type="entry name" value="Cyclin_PHO80-like"/>
</dbReference>